<feature type="transmembrane region" description="Helical" evidence="1">
    <location>
        <begin position="115"/>
        <end position="136"/>
    </location>
</feature>
<keyword evidence="2" id="KW-0732">Signal</keyword>
<gene>
    <name evidence="3" type="ORF">NSCI0253_LOCUS18307</name>
</gene>
<organism evidence="3">
    <name type="scientific">Noctiluca scintillans</name>
    <name type="common">Sea sparkle</name>
    <name type="synonym">Red tide dinoflagellate</name>
    <dbReference type="NCBI Taxonomy" id="2966"/>
    <lineage>
        <taxon>Eukaryota</taxon>
        <taxon>Sar</taxon>
        <taxon>Alveolata</taxon>
        <taxon>Dinophyceae</taxon>
        <taxon>Noctilucales</taxon>
        <taxon>Noctilucaceae</taxon>
        <taxon>Noctiluca</taxon>
    </lineage>
</organism>
<feature type="transmembrane region" description="Helical" evidence="1">
    <location>
        <begin position="80"/>
        <end position="103"/>
    </location>
</feature>
<evidence type="ECO:0000256" key="2">
    <source>
        <dbReference type="SAM" id="SignalP"/>
    </source>
</evidence>
<keyword evidence="1" id="KW-1133">Transmembrane helix</keyword>
<feature type="transmembrane region" description="Helical" evidence="1">
    <location>
        <begin position="288"/>
        <end position="309"/>
    </location>
</feature>
<sequence>MLRVGAFILFSCVSAARFSFFNAAVFNVTQDWNVQAEVAKDNLGLSLSSRPNVRRISQWVEAEKSRTRPESLVGSAISQFVLGTAGALFVVLCVCSDDVVWLLPFLGGADRLAYVAFYIFTMVFMWALSYSIVVVVELYAVNHPTIDVVKYAIVASAILLSLLTLKLIHEWYFEDEEEEDPESTTTVETEIHARPAVLSDEKPTETMTEKEVEDSGAKGVKKPTFSNLFLVAFAGNFDNIAIYMTVLLNGTFTPMELLIGTTVAGCLVAALTLGLSSIQVIMHAISRVPLWVIIAALTFYVWSDVMMHASPVM</sequence>
<dbReference type="EMBL" id="HBFQ01025869">
    <property type="protein sequence ID" value="CAD8843957.1"/>
    <property type="molecule type" value="Transcribed_RNA"/>
</dbReference>
<feature type="chain" id="PRO_5030741466" description="GDT1 family protein" evidence="2">
    <location>
        <begin position="16"/>
        <end position="313"/>
    </location>
</feature>
<feature type="transmembrane region" description="Helical" evidence="1">
    <location>
        <begin position="148"/>
        <end position="168"/>
    </location>
</feature>
<accession>A0A7S1A660</accession>
<feature type="transmembrane region" description="Helical" evidence="1">
    <location>
        <begin position="257"/>
        <end position="276"/>
    </location>
</feature>
<evidence type="ECO:0000313" key="3">
    <source>
        <dbReference type="EMBL" id="CAD8843957.1"/>
    </source>
</evidence>
<reference evidence="3" key="1">
    <citation type="submission" date="2021-01" db="EMBL/GenBank/DDBJ databases">
        <authorList>
            <person name="Corre E."/>
            <person name="Pelletier E."/>
            <person name="Niang G."/>
            <person name="Scheremetjew M."/>
            <person name="Finn R."/>
            <person name="Kale V."/>
            <person name="Holt S."/>
            <person name="Cochrane G."/>
            <person name="Meng A."/>
            <person name="Brown T."/>
            <person name="Cohen L."/>
        </authorList>
    </citation>
    <scope>NUCLEOTIDE SEQUENCE</scope>
</reference>
<name>A0A7S1A660_NOCSC</name>
<proteinExistence type="predicted"/>
<evidence type="ECO:0008006" key="4">
    <source>
        <dbReference type="Google" id="ProtNLM"/>
    </source>
</evidence>
<evidence type="ECO:0000256" key="1">
    <source>
        <dbReference type="SAM" id="Phobius"/>
    </source>
</evidence>
<keyword evidence="1" id="KW-0812">Transmembrane</keyword>
<dbReference type="AlphaFoldDB" id="A0A7S1A660"/>
<feature type="transmembrane region" description="Helical" evidence="1">
    <location>
        <begin position="228"/>
        <end position="251"/>
    </location>
</feature>
<protein>
    <recommendedName>
        <fullName evidence="4">GDT1 family protein</fullName>
    </recommendedName>
</protein>
<keyword evidence="1" id="KW-0472">Membrane</keyword>
<feature type="signal peptide" evidence="2">
    <location>
        <begin position="1"/>
        <end position="15"/>
    </location>
</feature>